<dbReference type="Gene3D" id="3.60.21.10">
    <property type="match status" value="1"/>
</dbReference>
<dbReference type="PANTHER" id="PTHR42850">
    <property type="entry name" value="METALLOPHOSPHOESTERASE"/>
    <property type="match status" value="1"/>
</dbReference>
<evidence type="ECO:0000313" key="3">
    <source>
        <dbReference type="Proteomes" id="UP000003288"/>
    </source>
</evidence>
<accession>A0AAI9AIZ0</accession>
<reference evidence="2 3" key="1">
    <citation type="journal article" date="2011" name="Stand. Genomic Sci.">
        <title>Draft genome sequence of Caminibacter mediatlanticus strain TB-2, an epsilonproteobacterium isolated from a deep-sea hydrothermal vent.</title>
        <authorList>
            <person name="Giovannelli D."/>
            <person name="Ferriera S."/>
            <person name="Johnson J."/>
            <person name="Kravitz S."/>
            <person name="Perez-Rodriguez I."/>
            <person name="Ricci J."/>
            <person name="O'Brien C."/>
            <person name="Voordeckers J.W."/>
            <person name="Bini E."/>
            <person name="Vetriani C."/>
        </authorList>
    </citation>
    <scope>NUCLEOTIDE SEQUENCE [LARGE SCALE GENOMIC DNA]</scope>
    <source>
        <strain evidence="2 3">TB-2</strain>
    </source>
</reference>
<comment type="caution">
    <text evidence="2">The sequence shown here is derived from an EMBL/GenBank/DDBJ whole genome shotgun (WGS) entry which is preliminary data.</text>
</comment>
<organism evidence="2 3">
    <name type="scientific">Caminibacter mediatlanticus TB-2</name>
    <dbReference type="NCBI Taxonomy" id="391592"/>
    <lineage>
        <taxon>Bacteria</taxon>
        <taxon>Pseudomonadati</taxon>
        <taxon>Campylobacterota</taxon>
        <taxon>Epsilonproteobacteria</taxon>
        <taxon>Nautiliales</taxon>
        <taxon>Nautiliaceae</taxon>
        <taxon>Caminibacter</taxon>
    </lineage>
</organism>
<dbReference type="RefSeq" id="WP_007473556.1">
    <property type="nucleotide sequence ID" value="NZ_ABCJ01000001.1"/>
</dbReference>
<dbReference type="InterPro" id="IPR050126">
    <property type="entry name" value="Ap4A_hydrolase"/>
</dbReference>
<dbReference type="InterPro" id="IPR029052">
    <property type="entry name" value="Metallo-depent_PP-like"/>
</dbReference>
<dbReference type="SUPFAM" id="SSF56300">
    <property type="entry name" value="Metallo-dependent phosphatases"/>
    <property type="match status" value="1"/>
</dbReference>
<proteinExistence type="predicted"/>
<dbReference type="Pfam" id="PF00149">
    <property type="entry name" value="Metallophos"/>
    <property type="match status" value="1"/>
</dbReference>
<evidence type="ECO:0000259" key="1">
    <source>
        <dbReference type="Pfam" id="PF00149"/>
    </source>
</evidence>
<dbReference type="AlphaFoldDB" id="A0AAI9AIZ0"/>
<name>A0AAI9AIZ0_9BACT</name>
<sequence length="228" mass="27020">MSYVIYGDVHGCLEEWEEIRKLIPKNSIEISVGDILDKGPYPVEALRYAKKNKIYTIMGNHEYKHIRKYWGRNVMLDEDQQKVYPKLKKEDFEFIESMPFFLKLNKLTIMHAGLTNRIRLNNPPLNIMTLLLFLREVDENNKFLPLNHNYPNPRYWAEVYDGHEGFVVYGHNPFREIKKNRFSVGIDTGCVYGNKLTAVIIPNTIRPWEYEIIQVNAKKQYTTPIFKF</sequence>
<protein>
    <submittedName>
        <fullName evidence="2">Protein phosphatase</fullName>
    </submittedName>
</protein>
<dbReference type="InterPro" id="IPR004843">
    <property type="entry name" value="Calcineurin-like_PHP"/>
</dbReference>
<feature type="domain" description="Calcineurin-like phosphoesterase" evidence="1">
    <location>
        <begin position="1"/>
        <end position="171"/>
    </location>
</feature>
<evidence type="ECO:0000313" key="2">
    <source>
        <dbReference type="EMBL" id="EDM24533.1"/>
    </source>
</evidence>
<dbReference type="PANTHER" id="PTHR42850:SF4">
    <property type="entry name" value="ZINC-DEPENDENT ENDOPOLYPHOSPHATASE"/>
    <property type="match status" value="1"/>
</dbReference>
<dbReference type="GO" id="GO:0005737">
    <property type="term" value="C:cytoplasm"/>
    <property type="evidence" value="ECO:0007669"/>
    <property type="project" value="TreeGrafter"/>
</dbReference>
<dbReference type="Proteomes" id="UP000003288">
    <property type="component" value="Unassembled WGS sequence"/>
</dbReference>
<dbReference type="GO" id="GO:0016791">
    <property type="term" value="F:phosphatase activity"/>
    <property type="evidence" value="ECO:0007669"/>
    <property type="project" value="TreeGrafter"/>
</dbReference>
<dbReference type="EMBL" id="ABCJ01000001">
    <property type="protein sequence ID" value="EDM24533.1"/>
    <property type="molecule type" value="Genomic_DNA"/>
</dbReference>
<gene>
    <name evidence="2" type="ORF">CMTB2_03418</name>
</gene>